<keyword evidence="2" id="KW-1185">Reference proteome</keyword>
<evidence type="ECO:0000313" key="1">
    <source>
        <dbReference type="EMBL" id="OXA82032.1"/>
    </source>
</evidence>
<gene>
    <name evidence="1" type="ORF">B0A65_01330</name>
</gene>
<proteinExistence type="predicted"/>
<name>A0ABX4BWK3_FLAFR</name>
<reference evidence="1 2" key="1">
    <citation type="submission" date="2016-11" db="EMBL/GenBank/DDBJ databases">
        <title>Whole genomes of Flavobacteriaceae.</title>
        <authorList>
            <person name="Stine C."/>
            <person name="Li C."/>
            <person name="Tadesse D."/>
        </authorList>
    </citation>
    <scope>NUCLEOTIDE SEQUENCE [LARGE SCALE GENOMIC DNA]</scope>
    <source>
        <strain evidence="1 2">DSM 15937</strain>
    </source>
</reference>
<organism evidence="1 2">
    <name type="scientific">Flavobacterium frigidimaris</name>
    <dbReference type="NCBI Taxonomy" id="262320"/>
    <lineage>
        <taxon>Bacteria</taxon>
        <taxon>Pseudomonadati</taxon>
        <taxon>Bacteroidota</taxon>
        <taxon>Flavobacteriia</taxon>
        <taxon>Flavobacteriales</taxon>
        <taxon>Flavobacteriaceae</taxon>
        <taxon>Flavobacterium</taxon>
    </lineage>
</organism>
<dbReference type="EMBL" id="MUGV01000004">
    <property type="protein sequence ID" value="OXA82032.1"/>
    <property type="molecule type" value="Genomic_DNA"/>
</dbReference>
<comment type="caution">
    <text evidence="1">The sequence shown here is derived from an EMBL/GenBank/DDBJ whole genome shotgun (WGS) entry which is preliminary data.</text>
</comment>
<evidence type="ECO:0000313" key="2">
    <source>
        <dbReference type="Proteomes" id="UP000198382"/>
    </source>
</evidence>
<dbReference type="Proteomes" id="UP000198382">
    <property type="component" value="Unassembled WGS sequence"/>
</dbReference>
<accession>A0ABX4BWK3</accession>
<protein>
    <submittedName>
        <fullName evidence="1">Uncharacterized protein</fullName>
    </submittedName>
</protein>
<sequence>MLLHQNANVTFNEKTKGLETRMNWKNARYALEFTYDEGFEFEQMIPLANLTPKQQKFVLDKRCKKIYIFTLF</sequence>